<sequence length="66" mass="7715">MILALAYTYYPPGAVDKDGRPGRRRHLMQLWLLAPESEGGWKLPYRDTLEKKREVYRLTTLLLSIP</sequence>
<evidence type="ECO:0000313" key="1">
    <source>
        <dbReference type="EMBL" id="CRL23558.1"/>
    </source>
</evidence>
<dbReference type="EMBL" id="HG793142">
    <property type="protein sequence ID" value="CRL23558.1"/>
    <property type="molecule type" value="Genomic_DNA"/>
</dbReference>
<gene>
    <name evidence="1" type="ORF">PCAMFM013_S009g000498</name>
</gene>
<organism evidence="1 2">
    <name type="scientific">Penicillium camemberti (strain FM 013)</name>
    <dbReference type="NCBI Taxonomy" id="1429867"/>
    <lineage>
        <taxon>Eukaryota</taxon>
        <taxon>Fungi</taxon>
        <taxon>Dikarya</taxon>
        <taxon>Ascomycota</taxon>
        <taxon>Pezizomycotina</taxon>
        <taxon>Eurotiomycetes</taxon>
        <taxon>Eurotiomycetidae</taxon>
        <taxon>Eurotiales</taxon>
        <taxon>Aspergillaceae</taxon>
        <taxon>Penicillium</taxon>
    </lineage>
</organism>
<keyword evidence="2" id="KW-1185">Reference proteome</keyword>
<dbReference type="Proteomes" id="UP000053732">
    <property type="component" value="Unassembled WGS sequence"/>
</dbReference>
<name>A0A0G4PB56_PENC3</name>
<proteinExistence type="predicted"/>
<evidence type="ECO:0000313" key="2">
    <source>
        <dbReference type="Proteomes" id="UP000053732"/>
    </source>
</evidence>
<dbReference type="STRING" id="1429867.A0A0G4PB56"/>
<dbReference type="AlphaFoldDB" id="A0A0G4PB56"/>
<reference evidence="1 2" key="1">
    <citation type="journal article" date="2014" name="Nat. Commun.">
        <title>Multiple recent horizontal transfers of a large genomic region in cheese making fungi.</title>
        <authorList>
            <person name="Cheeseman K."/>
            <person name="Ropars J."/>
            <person name="Renault P."/>
            <person name="Dupont J."/>
            <person name="Gouzy J."/>
            <person name="Branca A."/>
            <person name="Abraham A.L."/>
            <person name="Ceppi M."/>
            <person name="Conseiller E."/>
            <person name="Debuchy R."/>
            <person name="Malagnac F."/>
            <person name="Goarin A."/>
            <person name="Silar P."/>
            <person name="Lacoste S."/>
            <person name="Sallet E."/>
            <person name="Bensimon A."/>
            <person name="Giraud T."/>
            <person name="Brygoo Y."/>
        </authorList>
    </citation>
    <scope>NUCLEOTIDE SEQUENCE [LARGE SCALE GENOMIC DNA]</scope>
    <source>
        <strain evidence="2">FM 013</strain>
    </source>
</reference>
<accession>A0A0G4PB56</accession>
<protein>
    <submittedName>
        <fullName evidence="1">Str. FM013</fullName>
    </submittedName>
</protein>